<evidence type="ECO:0000313" key="2">
    <source>
        <dbReference type="RefSeq" id="XP_016462579.1"/>
    </source>
</evidence>
<dbReference type="PANTHER" id="PTHR37610">
    <property type="entry name" value="CCHC-TYPE DOMAIN-CONTAINING PROTEIN"/>
    <property type="match status" value="1"/>
</dbReference>
<name>A0A1S3ZDZ8_TOBAC</name>
<evidence type="ECO:0000313" key="1">
    <source>
        <dbReference type="Proteomes" id="UP000790787"/>
    </source>
</evidence>
<keyword evidence="1" id="KW-1185">Reference proteome</keyword>
<organism evidence="1 2">
    <name type="scientific">Nicotiana tabacum</name>
    <name type="common">Common tobacco</name>
    <dbReference type="NCBI Taxonomy" id="4097"/>
    <lineage>
        <taxon>Eukaryota</taxon>
        <taxon>Viridiplantae</taxon>
        <taxon>Streptophyta</taxon>
        <taxon>Embryophyta</taxon>
        <taxon>Tracheophyta</taxon>
        <taxon>Spermatophyta</taxon>
        <taxon>Magnoliopsida</taxon>
        <taxon>eudicotyledons</taxon>
        <taxon>Gunneridae</taxon>
        <taxon>Pentapetalae</taxon>
        <taxon>asterids</taxon>
        <taxon>lamiids</taxon>
        <taxon>Solanales</taxon>
        <taxon>Solanaceae</taxon>
        <taxon>Nicotianoideae</taxon>
        <taxon>Nicotianeae</taxon>
        <taxon>Nicotiana</taxon>
    </lineage>
</organism>
<accession>A0A1S3ZDZ8</accession>
<dbReference type="OMA" id="DEISRCY"/>
<dbReference type="AlphaFoldDB" id="A0A1S3ZDZ8"/>
<dbReference type="Proteomes" id="UP000790787">
    <property type="component" value="Chromosome 2"/>
</dbReference>
<reference evidence="2" key="2">
    <citation type="submission" date="2025-08" db="UniProtKB">
        <authorList>
            <consortium name="RefSeq"/>
        </authorList>
    </citation>
    <scope>IDENTIFICATION</scope>
    <source>
        <tissue evidence="2">Leaf</tissue>
    </source>
</reference>
<sequence>MSSFNPLTSILNQNKLEGPNYVEWKRNLDIVLTAEGYKFVITEECPEKSDEDATDDQFKAYDKWVKADEMSRCYILASMANVLQHQHQSMRSAYDMLENLKEMFGEQNRAAKQTSMKSLLNTKMAE</sequence>
<dbReference type="OrthoDB" id="1920930at2759"/>
<dbReference type="Pfam" id="PF14223">
    <property type="entry name" value="Retrotran_gag_2"/>
    <property type="match status" value="1"/>
</dbReference>
<dbReference type="KEGG" id="nta:107785725"/>
<dbReference type="GeneID" id="107785725"/>
<dbReference type="PaxDb" id="4097-A0A1S3ZDZ8"/>
<dbReference type="RefSeq" id="XP_016462579.1">
    <property type="nucleotide sequence ID" value="XM_016607093.1"/>
</dbReference>
<gene>
    <name evidence="2" type="primary">LOC107785725</name>
</gene>
<reference evidence="1" key="1">
    <citation type="journal article" date="2014" name="Nat. Commun.">
        <title>The tobacco genome sequence and its comparison with those of tomato and potato.</title>
        <authorList>
            <person name="Sierro N."/>
            <person name="Battey J.N."/>
            <person name="Ouadi S."/>
            <person name="Bakaher N."/>
            <person name="Bovet L."/>
            <person name="Willig A."/>
            <person name="Goepfert S."/>
            <person name="Peitsch M.C."/>
            <person name="Ivanov N.V."/>
        </authorList>
    </citation>
    <scope>NUCLEOTIDE SEQUENCE [LARGE SCALE GENOMIC DNA]</scope>
</reference>
<dbReference type="PANTHER" id="PTHR37610:SF40">
    <property type="entry name" value="OS01G0909600 PROTEIN"/>
    <property type="match status" value="1"/>
</dbReference>
<protein>
    <submittedName>
        <fullName evidence="2">Uncharacterized protein LOC107785725</fullName>
    </submittedName>
</protein>
<proteinExistence type="predicted"/>